<protein>
    <recommendedName>
        <fullName evidence="5">Homoserine dehydrogenase</fullName>
        <ecNumber evidence="4">1.1.1.3</ecNumber>
    </recommendedName>
</protein>
<dbReference type="UniPathway" id="UPA00051">
    <property type="reaction ID" value="UER00465"/>
</dbReference>
<evidence type="ECO:0000256" key="5">
    <source>
        <dbReference type="ARBA" id="ARBA00013376"/>
    </source>
</evidence>
<dbReference type="Pfam" id="PF00742">
    <property type="entry name" value="Homoserine_dh"/>
    <property type="match status" value="1"/>
</dbReference>
<evidence type="ECO:0000256" key="9">
    <source>
        <dbReference type="ARBA" id="ARBA00023167"/>
    </source>
</evidence>
<dbReference type="EMBL" id="UINC01000905">
    <property type="protein sequence ID" value="SUZ63039.1"/>
    <property type="molecule type" value="Genomic_DNA"/>
</dbReference>
<keyword evidence="6" id="KW-0028">Amino-acid biosynthesis</keyword>
<evidence type="ECO:0000256" key="4">
    <source>
        <dbReference type="ARBA" id="ARBA00013213"/>
    </source>
</evidence>
<evidence type="ECO:0000259" key="10">
    <source>
        <dbReference type="Pfam" id="PF00742"/>
    </source>
</evidence>
<organism evidence="12">
    <name type="scientific">marine metagenome</name>
    <dbReference type="NCBI Taxonomy" id="408172"/>
    <lineage>
        <taxon>unclassified sequences</taxon>
        <taxon>metagenomes</taxon>
        <taxon>ecological metagenomes</taxon>
    </lineage>
</organism>
<reference evidence="12" key="1">
    <citation type="submission" date="2018-05" db="EMBL/GenBank/DDBJ databases">
        <authorList>
            <person name="Lanie J.A."/>
            <person name="Ng W.-L."/>
            <person name="Kazmierczak K.M."/>
            <person name="Andrzejewski T.M."/>
            <person name="Davidsen T.M."/>
            <person name="Wayne K.J."/>
            <person name="Tettelin H."/>
            <person name="Glass J.I."/>
            <person name="Rusch D."/>
            <person name="Podicherti R."/>
            <person name="Tsui H.-C.T."/>
            <person name="Winkler M.E."/>
        </authorList>
    </citation>
    <scope>NUCLEOTIDE SEQUENCE</scope>
</reference>
<comment type="similarity">
    <text evidence="3">Belongs to the homoserine dehydrogenase family.</text>
</comment>
<feature type="domain" description="Homoserine dehydrogenase catalytic" evidence="10">
    <location>
        <begin position="129"/>
        <end position="309"/>
    </location>
</feature>
<sequence length="407" mass="42407">MKVIRVAILGFGTVGQSVARLLVSGKTGLELTCVFNRNVERKQVDWMPNTVDWTGNIDEVFTSDVDVVVELLGGLEPAGSWIQRALMEGKPVVTANKQVIANDGARLSELAAVKGVCLKFEAAVAGVVPIISSINNGLAADNLTRVRGVLNGTCNFLLTKMGASDASFDEVLADAQERGFAEADPSADLDGFDAQAKLSILSAVGLRRLINPHEIVCRSIRGVSHADFEAAALLGCGIRQVSTVELTEDGDAVRAEVGPAMVNLGSRVAQVSGNENVVVVDGKSCGEVILIGQGAGGDPTAVAIVSDLLAIASGDGAPNLFPSVGASCQVEPMGKRSHYVRVGGPQSVAGNLSDLGVVPARTLEGRDGQVQFVTNRCTTEAIESALRPSETTRGDRAERAVVLPVID</sequence>
<dbReference type="GO" id="GO:0050661">
    <property type="term" value="F:NADP binding"/>
    <property type="evidence" value="ECO:0007669"/>
    <property type="project" value="InterPro"/>
</dbReference>
<evidence type="ECO:0000256" key="1">
    <source>
        <dbReference type="ARBA" id="ARBA00005056"/>
    </source>
</evidence>
<dbReference type="InterPro" id="IPR005106">
    <property type="entry name" value="Asp/hSer_DH_NAD-bd"/>
</dbReference>
<evidence type="ECO:0000256" key="8">
    <source>
        <dbReference type="ARBA" id="ARBA00023002"/>
    </source>
</evidence>
<evidence type="ECO:0000259" key="11">
    <source>
        <dbReference type="Pfam" id="PF03447"/>
    </source>
</evidence>
<dbReference type="PROSITE" id="PS01042">
    <property type="entry name" value="HOMOSER_DHGENASE"/>
    <property type="match status" value="1"/>
</dbReference>
<accession>A0A381P9Z9</accession>
<dbReference type="GO" id="GO:0004412">
    <property type="term" value="F:homoserine dehydrogenase activity"/>
    <property type="evidence" value="ECO:0007669"/>
    <property type="project" value="UniProtKB-EC"/>
</dbReference>
<dbReference type="SUPFAM" id="SSF55347">
    <property type="entry name" value="Glyceraldehyde-3-phosphate dehydrogenase-like, C-terminal domain"/>
    <property type="match status" value="1"/>
</dbReference>
<keyword evidence="7" id="KW-0791">Threonine biosynthesis</keyword>
<comment type="pathway">
    <text evidence="1">Amino-acid biosynthesis; L-threonine biosynthesis; L-threonine from L-aspartate: step 3/5.</text>
</comment>
<dbReference type="PANTHER" id="PTHR43331:SF1">
    <property type="entry name" value="HOMOSERINE DEHYDROGENASE"/>
    <property type="match status" value="1"/>
</dbReference>
<name>A0A381P9Z9_9ZZZZ</name>
<evidence type="ECO:0000256" key="7">
    <source>
        <dbReference type="ARBA" id="ARBA00022697"/>
    </source>
</evidence>
<dbReference type="Gene3D" id="3.30.360.10">
    <property type="entry name" value="Dihydrodipicolinate Reductase, domain 2"/>
    <property type="match status" value="1"/>
</dbReference>
<dbReference type="InterPro" id="IPR001342">
    <property type="entry name" value="HDH_cat"/>
</dbReference>
<dbReference type="SUPFAM" id="SSF51735">
    <property type="entry name" value="NAD(P)-binding Rossmann-fold domains"/>
    <property type="match status" value="1"/>
</dbReference>
<dbReference type="InterPro" id="IPR019811">
    <property type="entry name" value="HDH_CS"/>
</dbReference>
<proteinExistence type="inferred from homology"/>
<feature type="domain" description="Aspartate/homoserine dehydrogenase NAD-binding" evidence="11">
    <location>
        <begin position="10"/>
        <end position="118"/>
    </location>
</feature>
<dbReference type="GO" id="GO:0009088">
    <property type="term" value="P:threonine biosynthetic process"/>
    <property type="evidence" value="ECO:0007669"/>
    <property type="project" value="UniProtKB-UniPathway"/>
</dbReference>
<dbReference type="GO" id="GO:0009086">
    <property type="term" value="P:methionine biosynthetic process"/>
    <property type="evidence" value="ECO:0007669"/>
    <property type="project" value="UniProtKB-KW"/>
</dbReference>
<dbReference type="Gene3D" id="3.40.50.720">
    <property type="entry name" value="NAD(P)-binding Rossmann-like Domain"/>
    <property type="match status" value="1"/>
</dbReference>
<dbReference type="AlphaFoldDB" id="A0A381P9Z9"/>
<dbReference type="NCBIfam" id="NF004976">
    <property type="entry name" value="PRK06349.1"/>
    <property type="match status" value="1"/>
</dbReference>
<comment type="pathway">
    <text evidence="2">Amino-acid biosynthesis; L-methionine biosynthesis via de novo pathway; L-homoserine from L-aspartate: step 3/3.</text>
</comment>
<keyword evidence="8" id="KW-0560">Oxidoreductase</keyword>
<evidence type="ECO:0000256" key="6">
    <source>
        <dbReference type="ARBA" id="ARBA00022605"/>
    </source>
</evidence>
<dbReference type="PANTHER" id="PTHR43331">
    <property type="entry name" value="HOMOSERINE DEHYDROGENASE"/>
    <property type="match status" value="1"/>
</dbReference>
<gene>
    <name evidence="12" type="ORF">METZ01_LOCUS15893</name>
</gene>
<dbReference type="Pfam" id="PF03447">
    <property type="entry name" value="NAD_binding_3"/>
    <property type="match status" value="1"/>
</dbReference>
<dbReference type="InterPro" id="IPR036291">
    <property type="entry name" value="NAD(P)-bd_dom_sf"/>
</dbReference>
<evidence type="ECO:0000256" key="2">
    <source>
        <dbReference type="ARBA" id="ARBA00005062"/>
    </source>
</evidence>
<evidence type="ECO:0000313" key="12">
    <source>
        <dbReference type="EMBL" id="SUZ63039.1"/>
    </source>
</evidence>
<dbReference type="UniPathway" id="UPA00050">
    <property type="reaction ID" value="UER00063"/>
</dbReference>
<evidence type="ECO:0000256" key="3">
    <source>
        <dbReference type="ARBA" id="ARBA00006753"/>
    </source>
</evidence>
<dbReference type="FunFam" id="3.30.360.10:FF:000005">
    <property type="entry name" value="Homoserine dehydrogenase"/>
    <property type="match status" value="1"/>
</dbReference>
<keyword evidence="9" id="KW-0486">Methionine biosynthesis</keyword>
<dbReference type="EC" id="1.1.1.3" evidence="4"/>